<accession>A0AAV3XFB2</accession>
<dbReference type="EMBL" id="BLAY01000082">
    <property type="protein sequence ID" value="GET40126.1"/>
    <property type="molecule type" value="Genomic_DNA"/>
</dbReference>
<comment type="caution">
    <text evidence="1">The sequence shown here is derived from an EMBL/GenBank/DDBJ whole genome shotgun (WGS) entry which is preliminary data.</text>
</comment>
<reference evidence="1" key="1">
    <citation type="submission" date="2019-10" db="EMBL/GenBank/DDBJ databases">
        <title>Draft genome sequece of Microseira wollei NIES-4236.</title>
        <authorList>
            <person name="Yamaguchi H."/>
            <person name="Suzuki S."/>
            <person name="Kawachi M."/>
        </authorList>
    </citation>
    <scope>NUCLEOTIDE SEQUENCE</scope>
    <source>
        <strain evidence="1">NIES-4236</strain>
    </source>
</reference>
<proteinExistence type="predicted"/>
<dbReference type="AlphaFoldDB" id="A0AAV3XFB2"/>
<evidence type="ECO:0000313" key="2">
    <source>
        <dbReference type="Proteomes" id="UP001050975"/>
    </source>
</evidence>
<dbReference type="Proteomes" id="UP001050975">
    <property type="component" value="Unassembled WGS sequence"/>
</dbReference>
<gene>
    <name evidence="1" type="ORF">MiSe_49340</name>
</gene>
<sequence length="70" mass="7829">MTTQNQPASIGRVKGACQLCSRHPPMVSLHKQSLPEQALKALAREGGLRLYSRTMRGCRRKFTNLTCSQE</sequence>
<organism evidence="1 2">
    <name type="scientific">Microseira wollei NIES-4236</name>
    <dbReference type="NCBI Taxonomy" id="2530354"/>
    <lineage>
        <taxon>Bacteria</taxon>
        <taxon>Bacillati</taxon>
        <taxon>Cyanobacteriota</taxon>
        <taxon>Cyanophyceae</taxon>
        <taxon>Oscillatoriophycideae</taxon>
        <taxon>Aerosakkonematales</taxon>
        <taxon>Aerosakkonemataceae</taxon>
        <taxon>Microseira</taxon>
    </lineage>
</organism>
<keyword evidence="2" id="KW-1185">Reference proteome</keyword>
<protein>
    <submittedName>
        <fullName evidence="1">Uncharacterized protein</fullName>
    </submittedName>
</protein>
<name>A0AAV3XFB2_9CYAN</name>
<evidence type="ECO:0000313" key="1">
    <source>
        <dbReference type="EMBL" id="GET40126.1"/>
    </source>
</evidence>